<comment type="caution">
    <text evidence="1">The sequence shown here is derived from an EMBL/GenBank/DDBJ whole genome shotgun (WGS) entry which is preliminary data.</text>
</comment>
<dbReference type="EMBL" id="JBBNAE010000007">
    <property type="protein sequence ID" value="KAK9110251.1"/>
    <property type="molecule type" value="Genomic_DNA"/>
</dbReference>
<name>A0AAP0I8I8_9MAGN</name>
<organism evidence="1 2">
    <name type="scientific">Stephania japonica</name>
    <dbReference type="NCBI Taxonomy" id="461633"/>
    <lineage>
        <taxon>Eukaryota</taxon>
        <taxon>Viridiplantae</taxon>
        <taxon>Streptophyta</taxon>
        <taxon>Embryophyta</taxon>
        <taxon>Tracheophyta</taxon>
        <taxon>Spermatophyta</taxon>
        <taxon>Magnoliopsida</taxon>
        <taxon>Ranunculales</taxon>
        <taxon>Menispermaceae</taxon>
        <taxon>Menispermoideae</taxon>
        <taxon>Cissampelideae</taxon>
        <taxon>Stephania</taxon>
    </lineage>
</organism>
<reference evidence="1 2" key="1">
    <citation type="submission" date="2024-01" db="EMBL/GenBank/DDBJ databases">
        <title>Genome assemblies of Stephania.</title>
        <authorList>
            <person name="Yang L."/>
        </authorList>
    </citation>
    <scope>NUCLEOTIDE SEQUENCE [LARGE SCALE GENOMIC DNA]</scope>
    <source>
        <strain evidence="1">QJT</strain>
        <tissue evidence="1">Leaf</tissue>
    </source>
</reference>
<sequence>MRVDSLGRERVRRDWSSIAERRQLRHFGSGEDDSFVAAGAMTTVEEMSDDDDNFAFREDVVMTKRRQLREGMVMKKRRQLSAGGREGVSGNGDWGFMACFVLILWV</sequence>
<proteinExistence type="predicted"/>
<keyword evidence="2" id="KW-1185">Reference proteome</keyword>
<accession>A0AAP0I8I8</accession>
<evidence type="ECO:0000313" key="2">
    <source>
        <dbReference type="Proteomes" id="UP001417504"/>
    </source>
</evidence>
<protein>
    <submittedName>
        <fullName evidence="1">Uncharacterized protein</fullName>
    </submittedName>
</protein>
<dbReference type="Proteomes" id="UP001417504">
    <property type="component" value="Unassembled WGS sequence"/>
</dbReference>
<evidence type="ECO:0000313" key="1">
    <source>
        <dbReference type="EMBL" id="KAK9110251.1"/>
    </source>
</evidence>
<gene>
    <name evidence="1" type="ORF">Sjap_018311</name>
</gene>
<dbReference type="AlphaFoldDB" id="A0AAP0I8I8"/>